<evidence type="ECO:0000256" key="3">
    <source>
        <dbReference type="ARBA" id="ARBA00022970"/>
    </source>
</evidence>
<dbReference type="InterPro" id="IPR027417">
    <property type="entry name" value="P-loop_NTPase"/>
</dbReference>
<comment type="similarity">
    <text evidence="1">Belongs to the ABC transporter superfamily.</text>
</comment>
<dbReference type="Pfam" id="PF00005">
    <property type="entry name" value="ABC_tran"/>
    <property type="match status" value="1"/>
</dbReference>
<dbReference type="InterPro" id="IPR003439">
    <property type="entry name" value="ABC_transporter-like_ATP-bd"/>
</dbReference>
<dbReference type="InterPro" id="IPR052156">
    <property type="entry name" value="BCAA_Transport_ATP-bd_LivF"/>
</dbReference>
<dbReference type="EMBL" id="BART01040529">
    <property type="protein sequence ID" value="GAH29906.1"/>
    <property type="molecule type" value="Genomic_DNA"/>
</dbReference>
<sequence>NLSVKDNLVSIMEVCGVPRHKRSDLLDELMTKFQIGHIAESMGASLSGGERRRVEIARALIIRPRYLLLDEPFAGIDPMTVQEIQEIISKLR</sequence>
<dbReference type="PANTHER" id="PTHR43820">
    <property type="entry name" value="HIGH-AFFINITY BRANCHED-CHAIN AMINO ACID TRANSPORT ATP-BINDING PROTEIN LIVF"/>
    <property type="match status" value="1"/>
</dbReference>
<keyword evidence="3" id="KW-0029">Amino-acid transport</keyword>
<dbReference type="SUPFAM" id="SSF52540">
    <property type="entry name" value="P-loop containing nucleoside triphosphate hydrolases"/>
    <property type="match status" value="1"/>
</dbReference>
<feature type="non-terminal residue" evidence="5">
    <location>
        <position position="1"/>
    </location>
</feature>
<dbReference type="GO" id="GO:0005524">
    <property type="term" value="F:ATP binding"/>
    <property type="evidence" value="ECO:0007669"/>
    <property type="project" value="InterPro"/>
</dbReference>
<dbReference type="Gene3D" id="3.40.50.300">
    <property type="entry name" value="P-loop containing nucleotide triphosphate hydrolases"/>
    <property type="match status" value="1"/>
</dbReference>
<dbReference type="GO" id="GO:0016887">
    <property type="term" value="F:ATP hydrolysis activity"/>
    <property type="evidence" value="ECO:0007669"/>
    <property type="project" value="InterPro"/>
</dbReference>
<keyword evidence="2" id="KW-0813">Transport</keyword>
<protein>
    <recommendedName>
        <fullName evidence="4">ABC transporter domain-containing protein</fullName>
    </recommendedName>
</protein>
<dbReference type="GO" id="GO:0015807">
    <property type="term" value="P:L-amino acid transport"/>
    <property type="evidence" value="ECO:0007669"/>
    <property type="project" value="TreeGrafter"/>
</dbReference>
<organism evidence="5">
    <name type="scientific">marine sediment metagenome</name>
    <dbReference type="NCBI Taxonomy" id="412755"/>
    <lineage>
        <taxon>unclassified sequences</taxon>
        <taxon>metagenomes</taxon>
        <taxon>ecological metagenomes</taxon>
    </lineage>
</organism>
<evidence type="ECO:0000256" key="1">
    <source>
        <dbReference type="ARBA" id="ARBA00005417"/>
    </source>
</evidence>
<gene>
    <name evidence="5" type="ORF">S01H4_65899</name>
</gene>
<dbReference type="PANTHER" id="PTHR43820:SF3">
    <property type="entry name" value="BRANCHED-CHAIN AMINO ACID TRANSPORT SYSTEM,ATP-BINDING PROTEIN"/>
    <property type="match status" value="1"/>
</dbReference>
<reference evidence="5" key="1">
    <citation type="journal article" date="2014" name="Front. Microbiol.">
        <title>High frequency of phylogenetically diverse reductive dehalogenase-homologous genes in deep subseafloor sedimentary metagenomes.</title>
        <authorList>
            <person name="Kawai M."/>
            <person name="Futagami T."/>
            <person name="Toyoda A."/>
            <person name="Takaki Y."/>
            <person name="Nishi S."/>
            <person name="Hori S."/>
            <person name="Arai W."/>
            <person name="Tsubouchi T."/>
            <person name="Morono Y."/>
            <person name="Uchiyama I."/>
            <person name="Ito T."/>
            <person name="Fujiyama A."/>
            <person name="Inagaki F."/>
            <person name="Takami H."/>
        </authorList>
    </citation>
    <scope>NUCLEOTIDE SEQUENCE</scope>
    <source>
        <strain evidence="5">Expedition CK06-06</strain>
    </source>
</reference>
<name>X1E9F3_9ZZZZ</name>
<accession>X1E9F3</accession>
<comment type="caution">
    <text evidence="5">The sequence shown here is derived from an EMBL/GenBank/DDBJ whole genome shotgun (WGS) entry which is preliminary data.</text>
</comment>
<feature type="domain" description="ABC transporter" evidence="4">
    <location>
        <begin position="3"/>
        <end position="74"/>
    </location>
</feature>
<evidence type="ECO:0000256" key="2">
    <source>
        <dbReference type="ARBA" id="ARBA00022448"/>
    </source>
</evidence>
<evidence type="ECO:0000313" key="5">
    <source>
        <dbReference type="EMBL" id="GAH29906.1"/>
    </source>
</evidence>
<proteinExistence type="inferred from homology"/>
<dbReference type="AlphaFoldDB" id="X1E9F3"/>
<evidence type="ECO:0000259" key="4">
    <source>
        <dbReference type="Pfam" id="PF00005"/>
    </source>
</evidence>
<dbReference type="GO" id="GO:0015658">
    <property type="term" value="F:branched-chain amino acid transmembrane transporter activity"/>
    <property type="evidence" value="ECO:0007669"/>
    <property type="project" value="TreeGrafter"/>
</dbReference>
<feature type="non-terminal residue" evidence="5">
    <location>
        <position position="92"/>
    </location>
</feature>